<dbReference type="InterPro" id="IPR036390">
    <property type="entry name" value="WH_DNA-bd_sf"/>
</dbReference>
<feature type="transmembrane region" description="Helical" evidence="5">
    <location>
        <begin position="12"/>
        <end position="30"/>
    </location>
</feature>
<keyword evidence="8" id="KW-1185">Reference proteome</keyword>
<comment type="similarity">
    <text evidence="1">Belongs to the LysR transcriptional regulatory family.</text>
</comment>
<keyword evidence="3" id="KW-0238">DNA-binding</keyword>
<dbReference type="Gene3D" id="1.10.10.10">
    <property type="entry name" value="Winged helix-like DNA-binding domain superfamily/Winged helix DNA-binding domain"/>
    <property type="match status" value="1"/>
</dbReference>
<feature type="domain" description="HTH lysR-type" evidence="6">
    <location>
        <begin position="4"/>
        <end position="61"/>
    </location>
</feature>
<proteinExistence type="inferred from homology"/>
<gene>
    <name evidence="7" type="ORF">RSO01_04240</name>
</gene>
<dbReference type="RefSeq" id="WP_147145662.1">
    <property type="nucleotide sequence ID" value="NZ_BKAJ01000004.1"/>
</dbReference>
<dbReference type="GO" id="GO:0003700">
    <property type="term" value="F:DNA-binding transcription factor activity"/>
    <property type="evidence" value="ECO:0007669"/>
    <property type="project" value="InterPro"/>
</dbReference>
<dbReference type="InterPro" id="IPR005119">
    <property type="entry name" value="LysR_subst-bd"/>
</dbReference>
<reference evidence="7 8" key="1">
    <citation type="submission" date="2019-07" db="EMBL/GenBank/DDBJ databases">
        <title>Whole genome shotgun sequence of Reyranella soli NBRC 108950.</title>
        <authorList>
            <person name="Hosoyama A."/>
            <person name="Uohara A."/>
            <person name="Ohji S."/>
            <person name="Ichikawa N."/>
        </authorList>
    </citation>
    <scope>NUCLEOTIDE SEQUENCE [LARGE SCALE GENOMIC DNA]</scope>
    <source>
        <strain evidence="7 8">NBRC 108950</strain>
    </source>
</reference>
<dbReference type="InterPro" id="IPR000847">
    <property type="entry name" value="LysR_HTH_N"/>
</dbReference>
<dbReference type="Pfam" id="PF03466">
    <property type="entry name" value="LysR_substrate"/>
    <property type="match status" value="1"/>
</dbReference>
<dbReference type="PANTHER" id="PTHR30427:SF1">
    <property type="entry name" value="TRANSCRIPTIONAL ACTIVATOR PROTEIN LYSR"/>
    <property type="match status" value="1"/>
</dbReference>
<dbReference type="SUPFAM" id="SSF53850">
    <property type="entry name" value="Periplasmic binding protein-like II"/>
    <property type="match status" value="1"/>
</dbReference>
<dbReference type="OrthoDB" id="8479870at2"/>
<keyword evidence="4" id="KW-0804">Transcription</keyword>
<accession>A0A512N2P8</accession>
<keyword evidence="2" id="KW-0805">Transcription regulation</keyword>
<dbReference type="InterPro" id="IPR036388">
    <property type="entry name" value="WH-like_DNA-bd_sf"/>
</dbReference>
<dbReference type="EMBL" id="BKAJ01000004">
    <property type="protein sequence ID" value="GEP53258.1"/>
    <property type="molecule type" value="Genomic_DNA"/>
</dbReference>
<dbReference type="PROSITE" id="PS50931">
    <property type="entry name" value="HTH_LYSR"/>
    <property type="match status" value="1"/>
</dbReference>
<evidence type="ECO:0000256" key="1">
    <source>
        <dbReference type="ARBA" id="ARBA00009437"/>
    </source>
</evidence>
<dbReference type="GO" id="GO:0043565">
    <property type="term" value="F:sequence-specific DNA binding"/>
    <property type="evidence" value="ECO:0007669"/>
    <property type="project" value="TreeGrafter"/>
</dbReference>
<keyword evidence="5" id="KW-0472">Membrane</keyword>
<name>A0A512N2P8_9HYPH</name>
<dbReference type="PANTHER" id="PTHR30427">
    <property type="entry name" value="TRANSCRIPTIONAL ACTIVATOR PROTEIN LYSR"/>
    <property type="match status" value="1"/>
</dbReference>
<dbReference type="Pfam" id="PF00126">
    <property type="entry name" value="HTH_1"/>
    <property type="match status" value="1"/>
</dbReference>
<keyword evidence="5" id="KW-1133">Transmembrane helix</keyword>
<evidence type="ECO:0000256" key="4">
    <source>
        <dbReference type="ARBA" id="ARBA00023163"/>
    </source>
</evidence>
<dbReference type="GO" id="GO:0010628">
    <property type="term" value="P:positive regulation of gene expression"/>
    <property type="evidence" value="ECO:0007669"/>
    <property type="project" value="TreeGrafter"/>
</dbReference>
<dbReference type="PRINTS" id="PR00039">
    <property type="entry name" value="HTHLYSR"/>
</dbReference>
<evidence type="ECO:0000256" key="3">
    <source>
        <dbReference type="ARBA" id="ARBA00023125"/>
    </source>
</evidence>
<evidence type="ECO:0000259" key="6">
    <source>
        <dbReference type="PROSITE" id="PS50931"/>
    </source>
</evidence>
<organism evidence="7 8">
    <name type="scientific">Reyranella soli</name>
    <dbReference type="NCBI Taxonomy" id="1230389"/>
    <lineage>
        <taxon>Bacteria</taxon>
        <taxon>Pseudomonadati</taxon>
        <taxon>Pseudomonadota</taxon>
        <taxon>Alphaproteobacteria</taxon>
        <taxon>Hyphomicrobiales</taxon>
        <taxon>Reyranellaceae</taxon>
        <taxon>Reyranella</taxon>
    </lineage>
</organism>
<protein>
    <submittedName>
        <fullName evidence="7">Transcriptional regulator</fullName>
    </submittedName>
</protein>
<dbReference type="AlphaFoldDB" id="A0A512N2P8"/>
<sequence>MRGLNPRQIEAFRAVILTGGVGAAASLINVTQPAVSRMMRDLQSHLGLTLFERRGTGLVPTSEALSLYAEVERAFVGLERIEQMATELRTRRAGFLRIAALPALANGFLPRFLGEFLKERPKLDIVLSGLVSHAVLASVAQGQSDLGFAEASMEHVNVDREHMPPAPFVAVLPERHRLARKKLLRPADFEGENFISLGPSTLSRFRIDRVFAEHGVTRILRIETPLSEIACALAGAGAGVVLCEPFTATEYSTRGIVVRRFEPQIDFEFAALLPAQRSVPPVAREFIDGFRAHVATFLRRGPWR</sequence>
<dbReference type="Proteomes" id="UP000321058">
    <property type="component" value="Unassembled WGS sequence"/>
</dbReference>
<evidence type="ECO:0000256" key="2">
    <source>
        <dbReference type="ARBA" id="ARBA00023015"/>
    </source>
</evidence>
<keyword evidence="5" id="KW-0812">Transmembrane</keyword>
<dbReference type="SUPFAM" id="SSF46785">
    <property type="entry name" value="Winged helix' DNA-binding domain"/>
    <property type="match status" value="1"/>
</dbReference>
<dbReference type="Gene3D" id="3.40.190.290">
    <property type="match status" value="1"/>
</dbReference>
<evidence type="ECO:0000313" key="8">
    <source>
        <dbReference type="Proteomes" id="UP000321058"/>
    </source>
</evidence>
<evidence type="ECO:0000256" key="5">
    <source>
        <dbReference type="SAM" id="Phobius"/>
    </source>
</evidence>
<comment type="caution">
    <text evidence="7">The sequence shown here is derived from an EMBL/GenBank/DDBJ whole genome shotgun (WGS) entry which is preliminary data.</text>
</comment>
<evidence type="ECO:0000313" key="7">
    <source>
        <dbReference type="EMBL" id="GEP53258.1"/>
    </source>
</evidence>